<dbReference type="RefSeq" id="WP_071164291.1">
    <property type="nucleotide sequence ID" value="NZ_CP017812.1"/>
</dbReference>
<evidence type="ECO:0000313" key="2">
    <source>
        <dbReference type="Proteomes" id="UP000176288"/>
    </source>
</evidence>
<dbReference type="Proteomes" id="UP000176288">
    <property type="component" value="Chromosome"/>
</dbReference>
<dbReference type="STRING" id="1912795.BK816_05555"/>
<reference evidence="1 2" key="1">
    <citation type="submission" date="2016-10" db="EMBL/GenBank/DDBJ databases">
        <title>Actinomyces aegypiusis sp. nov., isolated from the Aegypius monachus in Qinghai Tibet Plateau China.</title>
        <authorList>
            <person name="Wang Y."/>
        </authorList>
    </citation>
    <scope>NUCLEOTIDE SEQUENCE [LARGE SCALE GENOMIC DNA]</scope>
    <source>
        <strain evidence="1 2">VUL4_3</strain>
    </source>
</reference>
<dbReference type="KEGG" id="avu:BK816_05555"/>
<keyword evidence="2" id="KW-1185">Reference proteome</keyword>
<evidence type="ECO:0000313" key="1">
    <source>
        <dbReference type="EMBL" id="AOZ72826.1"/>
    </source>
</evidence>
<proteinExistence type="predicted"/>
<sequence length="563" mass="61688">MGFIDAGLKNTDLSAGKYTVNDLAAGLEATQKLLTEEKYQDALIPFAVVDAHNLDTGFGTTLRAICRAGMEPAIRERLNLEEYTQYLATLARHHARGFAGMRLAWIFTTLAQKCEGKQALTPVELQDFIARSAQQIRTSLPSAFDTALPALGESAMVMGDYLTSVEILEAAMRTFLAAASLSDQASGEGNWQSSDQAVVLEPSLLAALILSVGCFVGKCTNLGDEKAQAQVSAALEDFDEVLSDLPRLSVPPPVSFRSARQVTTVFDLSGQAGALAQVKRALTGKDPLWAVTQSDLWGWEQSKIVWRSADPFAELAQLRATKDVLLISPPPIRLDNNDEGELLGNSEGAKVIPLFRPRQMKEYRPTVVALSTTPAGTQELLSLGANVWYQPTESENLASILAACRTDELILLTAGKYDEAWLGPYLDQTPPGLQVHLHHYENELELLHFANYACLYQRLPADENPQWEPQLELGKDRYAAVELDTKISNLSDPAWSEIAAAWSQGTAGGASPEMQVRVLVGRTLDSFEFQSLEAGLTRLCGNNIFLQVYVQPEREKIVVQFSW</sequence>
<dbReference type="OrthoDB" id="9833139at2"/>
<name>A0A1D9MKL5_9ACTO</name>
<dbReference type="AlphaFoldDB" id="A0A1D9MKL5"/>
<organism evidence="1 2">
    <name type="scientific">Boudabousia tangfeifanii</name>
    <dbReference type="NCBI Taxonomy" id="1912795"/>
    <lineage>
        <taxon>Bacteria</taxon>
        <taxon>Bacillati</taxon>
        <taxon>Actinomycetota</taxon>
        <taxon>Actinomycetes</taxon>
        <taxon>Actinomycetales</taxon>
        <taxon>Actinomycetaceae</taxon>
        <taxon>Boudabousia</taxon>
    </lineage>
</organism>
<evidence type="ECO:0008006" key="3">
    <source>
        <dbReference type="Google" id="ProtNLM"/>
    </source>
</evidence>
<accession>A0A1D9MKL5</accession>
<protein>
    <recommendedName>
        <fullName evidence="3">DhaL domain-containing protein</fullName>
    </recommendedName>
</protein>
<dbReference type="EMBL" id="CP017812">
    <property type="protein sequence ID" value="AOZ72826.1"/>
    <property type="molecule type" value="Genomic_DNA"/>
</dbReference>
<gene>
    <name evidence="1" type="ORF">BK816_05555</name>
</gene>